<accession>A0A7D9F097</accession>
<evidence type="ECO:0000313" key="3">
    <source>
        <dbReference type="Proteomes" id="UP001152795"/>
    </source>
</evidence>
<comment type="caution">
    <text evidence="2">The sequence shown here is derived from an EMBL/GenBank/DDBJ whole genome shotgun (WGS) entry which is preliminary data.</text>
</comment>
<organism evidence="2 3">
    <name type="scientific">Paramuricea clavata</name>
    <name type="common">Red gorgonian</name>
    <name type="synonym">Violescent sea-whip</name>
    <dbReference type="NCBI Taxonomy" id="317549"/>
    <lineage>
        <taxon>Eukaryota</taxon>
        <taxon>Metazoa</taxon>
        <taxon>Cnidaria</taxon>
        <taxon>Anthozoa</taxon>
        <taxon>Octocorallia</taxon>
        <taxon>Malacalcyonacea</taxon>
        <taxon>Plexauridae</taxon>
        <taxon>Paramuricea</taxon>
    </lineage>
</organism>
<keyword evidence="3" id="KW-1185">Reference proteome</keyword>
<feature type="compositionally biased region" description="Polar residues" evidence="1">
    <location>
        <begin position="17"/>
        <end position="28"/>
    </location>
</feature>
<dbReference type="EMBL" id="CACRXK020010315">
    <property type="protein sequence ID" value="CAB4019142.1"/>
    <property type="molecule type" value="Genomic_DNA"/>
</dbReference>
<proteinExistence type="predicted"/>
<feature type="region of interest" description="Disordered" evidence="1">
    <location>
        <begin position="1"/>
        <end position="46"/>
    </location>
</feature>
<gene>
    <name evidence="2" type="ORF">PACLA_8A021190</name>
</gene>
<dbReference type="AlphaFoldDB" id="A0A7D9F097"/>
<protein>
    <submittedName>
        <fullName evidence="2">Uncharacterized protein</fullName>
    </submittedName>
</protein>
<evidence type="ECO:0000256" key="1">
    <source>
        <dbReference type="SAM" id="MobiDB-lite"/>
    </source>
</evidence>
<reference evidence="2" key="1">
    <citation type="submission" date="2020-04" db="EMBL/GenBank/DDBJ databases">
        <authorList>
            <person name="Alioto T."/>
            <person name="Alioto T."/>
            <person name="Gomez Garrido J."/>
        </authorList>
    </citation>
    <scope>NUCLEOTIDE SEQUENCE</scope>
    <source>
        <strain evidence="2">A484AB</strain>
    </source>
</reference>
<evidence type="ECO:0000313" key="2">
    <source>
        <dbReference type="EMBL" id="CAB4019142.1"/>
    </source>
</evidence>
<dbReference type="Proteomes" id="UP001152795">
    <property type="component" value="Unassembled WGS sequence"/>
</dbReference>
<sequence length="57" mass="6617">MENNISKKSMLNLENYLPSTSESSNLLKNNYRIDPSGKDQTNRNPTDYLVLKIWRDG</sequence>
<feature type="non-terminal residue" evidence="2">
    <location>
        <position position="57"/>
    </location>
</feature>
<name>A0A7D9F097_PARCT</name>